<dbReference type="SUPFAM" id="SSF74650">
    <property type="entry name" value="Galactose mutarotase-like"/>
    <property type="match status" value="1"/>
</dbReference>
<accession>A0ABW0GX25</accession>
<evidence type="ECO:0000256" key="1">
    <source>
        <dbReference type="ARBA" id="ARBA00001614"/>
    </source>
</evidence>
<dbReference type="Gene3D" id="2.70.98.10">
    <property type="match status" value="1"/>
</dbReference>
<reference evidence="10" key="1">
    <citation type="journal article" date="2019" name="Int. J. Syst. Evol. Microbiol.">
        <title>The Global Catalogue of Microorganisms (GCM) 10K type strain sequencing project: providing services to taxonomists for standard genome sequencing and annotation.</title>
        <authorList>
            <consortium name="The Broad Institute Genomics Platform"/>
            <consortium name="The Broad Institute Genome Sequencing Center for Infectious Disease"/>
            <person name="Wu L."/>
            <person name="Ma J."/>
        </authorList>
    </citation>
    <scope>NUCLEOTIDE SEQUENCE [LARGE SCALE GENOMIC DNA]</scope>
    <source>
        <strain evidence="10">CCUG 43114</strain>
    </source>
</reference>
<evidence type="ECO:0000256" key="2">
    <source>
        <dbReference type="ARBA" id="ARBA00005028"/>
    </source>
</evidence>
<evidence type="ECO:0000256" key="5">
    <source>
        <dbReference type="ARBA" id="ARBA00014165"/>
    </source>
</evidence>
<dbReference type="InterPro" id="IPR014718">
    <property type="entry name" value="GH-type_carb-bd"/>
</dbReference>
<dbReference type="Proteomes" id="UP001596122">
    <property type="component" value="Unassembled WGS sequence"/>
</dbReference>
<gene>
    <name evidence="9" type="ORF">ACFPJ6_18195</name>
</gene>
<dbReference type="InterPro" id="IPR008183">
    <property type="entry name" value="Aldose_1/G6P_1-epimerase"/>
</dbReference>
<dbReference type="PROSITE" id="PS00545">
    <property type="entry name" value="ALDOSE_1_EPIMERASE"/>
    <property type="match status" value="1"/>
</dbReference>
<evidence type="ECO:0000256" key="4">
    <source>
        <dbReference type="ARBA" id="ARBA00013185"/>
    </source>
</evidence>
<dbReference type="GO" id="GO:0016853">
    <property type="term" value="F:isomerase activity"/>
    <property type="evidence" value="ECO:0007669"/>
    <property type="project" value="UniProtKB-KW"/>
</dbReference>
<comment type="pathway">
    <text evidence="2 8">Carbohydrate metabolism; hexose metabolism.</text>
</comment>
<dbReference type="PIRSF" id="PIRSF005096">
    <property type="entry name" value="GALM"/>
    <property type="match status" value="1"/>
</dbReference>
<evidence type="ECO:0000256" key="6">
    <source>
        <dbReference type="ARBA" id="ARBA00023235"/>
    </source>
</evidence>
<dbReference type="InterPro" id="IPR011013">
    <property type="entry name" value="Gal_mutarotase_sf_dom"/>
</dbReference>
<dbReference type="RefSeq" id="WP_340270409.1">
    <property type="nucleotide sequence ID" value="NZ_JBBEOG010000006.1"/>
</dbReference>
<dbReference type="PANTHER" id="PTHR10091:SF0">
    <property type="entry name" value="GALACTOSE MUTAROTASE"/>
    <property type="match status" value="1"/>
</dbReference>
<dbReference type="EC" id="5.1.3.3" evidence="4 8"/>
<sequence>MTVDGTGTRVDERPFGRTDDGTAVSAFDLVRETDTGEVRATVLSYGGRLQSLVAPDRDGRPGEITLGYDDLAGYLADTAFLGATVGRFANRIADARFALDGTVHELPANDGSSSLHGGPDGFHARVWVAEPVPDGVALRLHSPDGDAGYPGALEVVLTVRLDATGLWWEYRAVADAPTVVNLTNHAYWNLAGSGTVADHLLEVAAGTFLPVDERGIPLDGPAPVEGSPLDLRRPVRVGDVVAAEHPQLRAVGGGVDHCYVVDGRAPGPGGLPLVARLADPGSGRTLTLASDEPGVQVYTGVTLDGTLVGRGGRTLHRGAGLCLETQHWPDSPNRREFPSTVLRPGDVLTTRTVVALGVG</sequence>
<keyword evidence="6 8" id="KW-0413">Isomerase</keyword>
<comment type="catalytic activity">
    <reaction evidence="1 8">
        <text>alpha-D-glucose = beta-D-glucose</text>
        <dbReference type="Rhea" id="RHEA:10264"/>
        <dbReference type="ChEBI" id="CHEBI:15903"/>
        <dbReference type="ChEBI" id="CHEBI:17925"/>
        <dbReference type="EC" id="5.1.3.3"/>
    </reaction>
</comment>
<protein>
    <recommendedName>
        <fullName evidence="5 8">Aldose 1-epimerase</fullName>
        <ecNumber evidence="4 8">5.1.3.3</ecNumber>
    </recommendedName>
</protein>
<keyword evidence="7 8" id="KW-0119">Carbohydrate metabolism</keyword>
<dbReference type="Pfam" id="PF01263">
    <property type="entry name" value="Aldose_epim"/>
    <property type="match status" value="1"/>
</dbReference>
<comment type="similarity">
    <text evidence="3 8">Belongs to the aldose epimerase family.</text>
</comment>
<proteinExistence type="inferred from homology"/>
<evidence type="ECO:0000313" key="10">
    <source>
        <dbReference type="Proteomes" id="UP001596122"/>
    </source>
</evidence>
<organism evidence="9 10">
    <name type="scientific">Aquipuribacter nitratireducens</name>
    <dbReference type="NCBI Taxonomy" id="650104"/>
    <lineage>
        <taxon>Bacteria</taxon>
        <taxon>Bacillati</taxon>
        <taxon>Actinomycetota</taxon>
        <taxon>Actinomycetes</taxon>
        <taxon>Micrococcales</taxon>
        <taxon>Intrasporangiaceae</taxon>
        <taxon>Aquipuribacter</taxon>
    </lineage>
</organism>
<comment type="caution">
    <text evidence="9">The sequence shown here is derived from an EMBL/GenBank/DDBJ whole genome shotgun (WGS) entry which is preliminary data.</text>
</comment>
<dbReference type="InterPro" id="IPR018052">
    <property type="entry name" value="Ald1_epimerase_CS"/>
</dbReference>
<evidence type="ECO:0000313" key="9">
    <source>
        <dbReference type="EMBL" id="MFC5382701.1"/>
    </source>
</evidence>
<dbReference type="InterPro" id="IPR015443">
    <property type="entry name" value="Aldose_1-epimerase"/>
</dbReference>
<dbReference type="InterPro" id="IPR047215">
    <property type="entry name" value="Galactose_mutarotase-like"/>
</dbReference>
<dbReference type="PANTHER" id="PTHR10091">
    <property type="entry name" value="ALDOSE-1-EPIMERASE"/>
    <property type="match status" value="1"/>
</dbReference>
<name>A0ABW0GX25_9MICO</name>
<dbReference type="EMBL" id="JBHSLD010000028">
    <property type="protein sequence ID" value="MFC5382701.1"/>
    <property type="molecule type" value="Genomic_DNA"/>
</dbReference>
<evidence type="ECO:0000256" key="7">
    <source>
        <dbReference type="ARBA" id="ARBA00023277"/>
    </source>
</evidence>
<dbReference type="CDD" id="cd09019">
    <property type="entry name" value="galactose_mutarotase_like"/>
    <property type="match status" value="1"/>
</dbReference>
<evidence type="ECO:0000256" key="8">
    <source>
        <dbReference type="PIRNR" id="PIRNR005096"/>
    </source>
</evidence>
<evidence type="ECO:0000256" key="3">
    <source>
        <dbReference type="ARBA" id="ARBA00006206"/>
    </source>
</evidence>
<keyword evidence="10" id="KW-1185">Reference proteome</keyword>